<dbReference type="Gene3D" id="3.20.20.80">
    <property type="entry name" value="Glycosidases"/>
    <property type="match status" value="1"/>
</dbReference>
<dbReference type="GO" id="GO:0005576">
    <property type="term" value="C:extracellular region"/>
    <property type="evidence" value="ECO:0007669"/>
    <property type="project" value="TreeGrafter"/>
</dbReference>
<dbReference type="STRING" id="661478.OP10G_0861"/>
<dbReference type="PANTHER" id="PTHR31297:SF41">
    <property type="entry name" value="ENDOGLUCANASE, PUTATIVE (AFU_ORTHOLOGUE AFUA_5G01830)-RELATED"/>
    <property type="match status" value="1"/>
</dbReference>
<feature type="domain" description="Glycoside hydrolase family 5" evidence="8">
    <location>
        <begin position="18"/>
        <end position="304"/>
    </location>
</feature>
<dbReference type="InterPro" id="IPR050386">
    <property type="entry name" value="Glycosyl_hydrolase_5"/>
</dbReference>
<reference evidence="9 10" key="1">
    <citation type="journal article" date="2014" name="PLoS ONE">
        <title>The first complete genome sequence of the class fimbriimonadia in the phylum armatimonadetes.</title>
        <authorList>
            <person name="Hu Z.Y."/>
            <person name="Wang Y.Z."/>
            <person name="Im W.T."/>
            <person name="Wang S.Y."/>
            <person name="Zhao G.P."/>
            <person name="Zheng H.J."/>
            <person name="Quan Z.X."/>
        </authorList>
    </citation>
    <scope>NUCLEOTIDE SEQUENCE [LARGE SCALE GENOMIC DNA]</scope>
    <source>
        <strain evidence="9">Gsoil 348</strain>
    </source>
</reference>
<dbReference type="InterPro" id="IPR017853">
    <property type="entry name" value="GH"/>
</dbReference>
<keyword evidence="3" id="KW-0136">Cellulose degradation</keyword>
<sequence>MNVCRWFRFPEKSDDAHWAGYIGDDEMVMMRRMGLRHVRLCIAPQLVMTPVTGAPKEHEWGYIEKAIQRFLDHGLAVVVDMHNENRRDEADPAWESQFQNFWGIAAKRLSHFDPNRVFLEIVNEPVFDHKESEWKVLLPRLAKTIRASAPRHTIIASGANWGGIYGLQQLEPLADRNVVYSFHTYDPFPFTHQAATWAGEAVKPLRGVPYPSSPEAVAPLLPGLPEESRKMLENYGRERWNREKMTENFRQAIDWGRKNKAPLYCGEFGVFPVAAKPEHRANWFRDFGSVLKQNRVGWASWGWDEGFGFDRHRVGGKIVVDPVVAKALGMNLP</sequence>
<keyword evidence="10" id="KW-1185">Reference proteome</keyword>
<dbReference type="GO" id="GO:0008422">
    <property type="term" value="F:beta-glucosidase activity"/>
    <property type="evidence" value="ECO:0007669"/>
    <property type="project" value="TreeGrafter"/>
</dbReference>
<comment type="similarity">
    <text evidence="1 7">Belongs to the glycosyl hydrolase 5 (cellulase A) family.</text>
</comment>
<evidence type="ECO:0000256" key="1">
    <source>
        <dbReference type="ARBA" id="ARBA00005641"/>
    </source>
</evidence>
<protein>
    <submittedName>
        <fullName evidence="9">Glycoside hydrolase family protein</fullName>
    </submittedName>
</protein>
<dbReference type="InterPro" id="IPR001547">
    <property type="entry name" value="Glyco_hydro_5"/>
</dbReference>
<proteinExistence type="inferred from homology"/>
<dbReference type="AlphaFoldDB" id="A0A068NRJ4"/>
<name>A0A068NRJ4_FIMGI</name>
<dbReference type="HOGENOM" id="CLU_018668_1_0_0"/>
<organism evidence="9 10">
    <name type="scientific">Fimbriimonas ginsengisoli Gsoil 348</name>
    <dbReference type="NCBI Taxonomy" id="661478"/>
    <lineage>
        <taxon>Bacteria</taxon>
        <taxon>Bacillati</taxon>
        <taxon>Armatimonadota</taxon>
        <taxon>Fimbriimonadia</taxon>
        <taxon>Fimbriimonadales</taxon>
        <taxon>Fimbriimonadaceae</taxon>
        <taxon>Fimbriimonas</taxon>
    </lineage>
</organism>
<evidence type="ECO:0000313" key="10">
    <source>
        <dbReference type="Proteomes" id="UP000027982"/>
    </source>
</evidence>
<accession>A0A068NRJ4</accession>
<evidence type="ECO:0000256" key="2">
    <source>
        <dbReference type="ARBA" id="ARBA00022801"/>
    </source>
</evidence>
<evidence type="ECO:0000256" key="6">
    <source>
        <dbReference type="ARBA" id="ARBA00023326"/>
    </source>
</evidence>
<evidence type="ECO:0000256" key="7">
    <source>
        <dbReference type="RuleBase" id="RU361153"/>
    </source>
</evidence>
<dbReference type="EMBL" id="CP007139">
    <property type="protein sequence ID" value="AIE84229.1"/>
    <property type="molecule type" value="Genomic_DNA"/>
</dbReference>
<keyword evidence="4" id="KW-0119">Carbohydrate metabolism</keyword>
<dbReference type="Proteomes" id="UP000027982">
    <property type="component" value="Chromosome"/>
</dbReference>
<dbReference type="PANTHER" id="PTHR31297">
    <property type="entry name" value="GLUCAN ENDO-1,6-BETA-GLUCOSIDASE B"/>
    <property type="match status" value="1"/>
</dbReference>
<evidence type="ECO:0000259" key="8">
    <source>
        <dbReference type="Pfam" id="PF00150"/>
    </source>
</evidence>
<dbReference type="SUPFAM" id="SSF51445">
    <property type="entry name" value="(Trans)glycosidases"/>
    <property type="match status" value="1"/>
</dbReference>
<dbReference type="KEGG" id="fgi:OP10G_0861"/>
<evidence type="ECO:0000256" key="5">
    <source>
        <dbReference type="ARBA" id="ARBA00023295"/>
    </source>
</evidence>
<keyword evidence="5 7" id="KW-0326">Glycosidase</keyword>
<gene>
    <name evidence="9" type="ORF">OP10G_0861</name>
</gene>
<dbReference type="GO" id="GO:0009986">
    <property type="term" value="C:cell surface"/>
    <property type="evidence" value="ECO:0007669"/>
    <property type="project" value="TreeGrafter"/>
</dbReference>
<dbReference type="Pfam" id="PF00150">
    <property type="entry name" value="Cellulase"/>
    <property type="match status" value="1"/>
</dbReference>
<keyword evidence="2 7" id="KW-0378">Hydrolase</keyword>
<evidence type="ECO:0000256" key="4">
    <source>
        <dbReference type="ARBA" id="ARBA00023277"/>
    </source>
</evidence>
<dbReference type="eggNOG" id="COG2730">
    <property type="taxonomic scope" value="Bacteria"/>
</dbReference>
<dbReference type="GO" id="GO:0030245">
    <property type="term" value="P:cellulose catabolic process"/>
    <property type="evidence" value="ECO:0007669"/>
    <property type="project" value="UniProtKB-KW"/>
</dbReference>
<keyword evidence="6" id="KW-0624">Polysaccharide degradation</keyword>
<evidence type="ECO:0000256" key="3">
    <source>
        <dbReference type="ARBA" id="ARBA00023001"/>
    </source>
</evidence>
<evidence type="ECO:0000313" key="9">
    <source>
        <dbReference type="EMBL" id="AIE84229.1"/>
    </source>
</evidence>